<keyword evidence="12" id="KW-1185">Reference proteome</keyword>
<proteinExistence type="predicted"/>
<protein>
    <recommendedName>
        <fullName evidence="3">Coiled-coil domain-containing protein 86</fullName>
    </recommendedName>
</protein>
<keyword evidence="6" id="KW-0164">Citrullination</keyword>
<evidence type="ECO:0000313" key="12">
    <source>
        <dbReference type="Proteomes" id="UP000708148"/>
    </source>
</evidence>
<evidence type="ECO:0000256" key="10">
    <source>
        <dbReference type="SAM" id="MobiDB-lite"/>
    </source>
</evidence>
<evidence type="ECO:0000256" key="8">
    <source>
        <dbReference type="ARBA" id="ARBA00023242"/>
    </source>
</evidence>
<organism evidence="11 12">
    <name type="scientific">Ostreobium quekettii</name>
    <dbReference type="NCBI Taxonomy" id="121088"/>
    <lineage>
        <taxon>Eukaryota</taxon>
        <taxon>Viridiplantae</taxon>
        <taxon>Chlorophyta</taxon>
        <taxon>core chlorophytes</taxon>
        <taxon>Ulvophyceae</taxon>
        <taxon>TCBD clade</taxon>
        <taxon>Bryopsidales</taxon>
        <taxon>Ostreobineae</taxon>
        <taxon>Ostreobiaceae</taxon>
        <taxon>Ostreobium</taxon>
    </lineage>
</organism>
<comment type="function">
    <text evidence="9">Required for proper chromosome segregation during mitosis and error-free mitotic progression.</text>
</comment>
<keyword evidence="7" id="KW-0175">Coiled coil</keyword>
<evidence type="ECO:0000256" key="5">
    <source>
        <dbReference type="ARBA" id="ARBA00022553"/>
    </source>
</evidence>
<sequence length="182" mass="20832">MATPFEDGWAPAVHSQVPYPDKRFAAWGPRGYKLKNKRKLEEMADAMDTDEPREAIALGRPAAAVKKVKRDVTGLSKGSSRVWKAPGTRVGAMKDAKLAVSWEKRMKDKAERKAFTETMAEMRRQRGERLKAIREQKEASIKRKEENRRKSAVVQKISNTQKLKKMMKSKKQRKTLMMADTN</sequence>
<evidence type="ECO:0000256" key="2">
    <source>
        <dbReference type="ARBA" id="ARBA00004604"/>
    </source>
</evidence>
<dbReference type="GO" id="GO:0005730">
    <property type="term" value="C:nucleolus"/>
    <property type="evidence" value="ECO:0007669"/>
    <property type="project" value="UniProtKB-SubCell"/>
</dbReference>
<feature type="compositionally biased region" description="Basic and acidic residues" evidence="10">
    <location>
        <begin position="136"/>
        <end position="149"/>
    </location>
</feature>
<dbReference type="PANTHER" id="PTHR13557">
    <property type="entry name" value="COILED-COIL DOMAIN-CONTAINING PROTEIN 86"/>
    <property type="match status" value="1"/>
</dbReference>
<feature type="compositionally biased region" description="Basic residues" evidence="10">
    <location>
        <begin position="162"/>
        <end position="174"/>
    </location>
</feature>
<dbReference type="PANTHER" id="PTHR13557:SF1">
    <property type="entry name" value="COILED-COIL DOMAIN-CONTAINING PROTEIN 86"/>
    <property type="match status" value="1"/>
</dbReference>
<dbReference type="OrthoDB" id="514951at2759"/>
<dbReference type="GO" id="GO:0005694">
    <property type="term" value="C:chromosome"/>
    <property type="evidence" value="ECO:0007669"/>
    <property type="project" value="UniProtKB-SubCell"/>
</dbReference>
<comment type="caution">
    <text evidence="11">The sequence shown here is derived from an EMBL/GenBank/DDBJ whole genome shotgun (WGS) entry which is preliminary data.</text>
</comment>
<evidence type="ECO:0000256" key="6">
    <source>
        <dbReference type="ARBA" id="ARBA00022934"/>
    </source>
</evidence>
<keyword evidence="5" id="KW-0597">Phosphoprotein</keyword>
<evidence type="ECO:0000256" key="1">
    <source>
        <dbReference type="ARBA" id="ARBA00004286"/>
    </source>
</evidence>
<evidence type="ECO:0000256" key="4">
    <source>
        <dbReference type="ARBA" id="ARBA00022454"/>
    </source>
</evidence>
<evidence type="ECO:0000256" key="7">
    <source>
        <dbReference type="ARBA" id="ARBA00023054"/>
    </source>
</evidence>
<accession>A0A8S1J5R0</accession>
<dbReference type="EMBL" id="CAJHUC010001853">
    <property type="protein sequence ID" value="CAD7702508.1"/>
    <property type="molecule type" value="Genomic_DNA"/>
</dbReference>
<dbReference type="InterPro" id="IPR026570">
    <property type="entry name" value="CCDC86"/>
</dbReference>
<comment type="subcellular location">
    <subcellularLocation>
        <location evidence="1">Chromosome</location>
    </subcellularLocation>
    <subcellularLocation>
        <location evidence="2">Nucleus</location>
        <location evidence="2">Nucleolus</location>
    </subcellularLocation>
</comment>
<keyword evidence="4" id="KW-0158">Chromosome</keyword>
<evidence type="ECO:0000313" key="11">
    <source>
        <dbReference type="EMBL" id="CAD7702508.1"/>
    </source>
</evidence>
<dbReference type="Proteomes" id="UP000708148">
    <property type="component" value="Unassembled WGS sequence"/>
</dbReference>
<evidence type="ECO:0000256" key="3">
    <source>
        <dbReference type="ARBA" id="ARBA00016738"/>
    </source>
</evidence>
<dbReference type="AlphaFoldDB" id="A0A8S1J5R0"/>
<gene>
    <name evidence="11" type="ORF">OSTQU699_LOCUS7865</name>
</gene>
<reference evidence="11" key="1">
    <citation type="submission" date="2020-12" db="EMBL/GenBank/DDBJ databases">
        <authorList>
            <person name="Iha C."/>
        </authorList>
    </citation>
    <scope>NUCLEOTIDE SEQUENCE</scope>
</reference>
<name>A0A8S1J5R0_9CHLO</name>
<evidence type="ECO:0000256" key="9">
    <source>
        <dbReference type="ARBA" id="ARBA00093307"/>
    </source>
</evidence>
<feature type="region of interest" description="Disordered" evidence="10">
    <location>
        <begin position="136"/>
        <end position="182"/>
    </location>
</feature>
<keyword evidence="8" id="KW-0539">Nucleus</keyword>